<reference evidence="6 7" key="1">
    <citation type="journal article" date="2016" name="Nat. Commun.">
        <title>Thousands of microbial genomes shed light on interconnected biogeochemical processes in an aquifer system.</title>
        <authorList>
            <person name="Anantharaman K."/>
            <person name="Brown C.T."/>
            <person name="Hug L.A."/>
            <person name="Sharon I."/>
            <person name="Castelle C.J."/>
            <person name="Probst A.J."/>
            <person name="Thomas B.C."/>
            <person name="Singh A."/>
            <person name="Wilkins M.J."/>
            <person name="Karaoz U."/>
            <person name="Brodie E.L."/>
            <person name="Williams K.H."/>
            <person name="Hubbard S.S."/>
            <person name="Banfield J.F."/>
        </authorList>
    </citation>
    <scope>NUCLEOTIDE SEQUENCE [LARGE SCALE GENOMIC DNA]</scope>
</reference>
<dbReference type="InterPro" id="IPR037229">
    <property type="entry name" value="Ribosomal_bL35_sf"/>
</dbReference>
<dbReference type="PRINTS" id="PR00064">
    <property type="entry name" value="RIBOSOMALL35"/>
</dbReference>
<evidence type="ECO:0000256" key="3">
    <source>
        <dbReference type="ARBA" id="ARBA00023274"/>
    </source>
</evidence>
<dbReference type="GO" id="GO:0003735">
    <property type="term" value="F:structural constituent of ribosome"/>
    <property type="evidence" value="ECO:0007669"/>
    <property type="project" value="InterPro"/>
</dbReference>
<evidence type="ECO:0000256" key="1">
    <source>
        <dbReference type="ARBA" id="ARBA00006598"/>
    </source>
</evidence>
<evidence type="ECO:0000256" key="2">
    <source>
        <dbReference type="ARBA" id="ARBA00022980"/>
    </source>
</evidence>
<dbReference type="Gene3D" id="4.10.410.60">
    <property type="match status" value="1"/>
</dbReference>
<dbReference type="InterPro" id="IPR021137">
    <property type="entry name" value="Ribosomal_bL35-like"/>
</dbReference>
<dbReference type="Pfam" id="PF01632">
    <property type="entry name" value="Ribosomal_L35p"/>
    <property type="match status" value="1"/>
</dbReference>
<evidence type="ECO:0000256" key="4">
    <source>
        <dbReference type="ARBA" id="ARBA00035486"/>
    </source>
</evidence>
<evidence type="ECO:0000313" key="7">
    <source>
        <dbReference type="Proteomes" id="UP000178764"/>
    </source>
</evidence>
<accession>A0A1F5DMJ8</accession>
<dbReference type="GO" id="GO:0005840">
    <property type="term" value="C:ribosome"/>
    <property type="evidence" value="ECO:0007669"/>
    <property type="project" value="UniProtKB-KW"/>
</dbReference>
<dbReference type="SUPFAM" id="SSF143034">
    <property type="entry name" value="L35p-like"/>
    <property type="match status" value="1"/>
</dbReference>
<protein>
    <recommendedName>
        <fullName evidence="4 5">50S ribosomal protein L35</fullName>
    </recommendedName>
</protein>
<keyword evidence="2 5" id="KW-0689">Ribosomal protein</keyword>
<dbReference type="InterPro" id="IPR018265">
    <property type="entry name" value="Ribosomal_bL35_CS"/>
</dbReference>
<dbReference type="GO" id="GO:1990904">
    <property type="term" value="C:ribonucleoprotein complex"/>
    <property type="evidence" value="ECO:0007669"/>
    <property type="project" value="UniProtKB-KW"/>
</dbReference>
<comment type="caution">
    <text evidence="6">The sequence shown here is derived from an EMBL/GenBank/DDBJ whole genome shotgun (WGS) entry which is preliminary data.</text>
</comment>
<dbReference type="InterPro" id="IPR001706">
    <property type="entry name" value="Ribosomal_bL35"/>
</dbReference>
<proteinExistence type="inferred from homology"/>
<dbReference type="EMBL" id="MEZT01000021">
    <property type="protein sequence ID" value="OGD56399.1"/>
    <property type="molecule type" value="Genomic_DNA"/>
</dbReference>
<comment type="similarity">
    <text evidence="1 5">Belongs to the bacterial ribosomal protein bL35 family.</text>
</comment>
<evidence type="ECO:0000313" key="6">
    <source>
        <dbReference type="EMBL" id="OGD56399.1"/>
    </source>
</evidence>
<organism evidence="6 7">
    <name type="scientific">Candidatus Berkelbacteria bacterium RBG_13_40_8</name>
    <dbReference type="NCBI Taxonomy" id="1797467"/>
    <lineage>
        <taxon>Bacteria</taxon>
        <taxon>Candidatus Berkelbacteria</taxon>
    </lineage>
</organism>
<evidence type="ECO:0000256" key="5">
    <source>
        <dbReference type="RuleBase" id="RU000568"/>
    </source>
</evidence>
<name>A0A1F5DMJ8_9BACT</name>
<gene>
    <name evidence="6" type="ORF">A2V71_04675</name>
</gene>
<dbReference type="PROSITE" id="PS00936">
    <property type="entry name" value="RIBOSOMAL_L35"/>
    <property type="match status" value="1"/>
</dbReference>
<dbReference type="GO" id="GO:0006412">
    <property type="term" value="P:translation"/>
    <property type="evidence" value="ECO:0007669"/>
    <property type="project" value="InterPro"/>
</dbReference>
<keyword evidence="3 5" id="KW-0687">Ribonucleoprotein</keyword>
<sequence>MKQKTVKSAKKRVVKVTKSGKLLRRKISAQHLAAGKSKRTLRASNKKTAIASSDVKKMKRMIPNK</sequence>
<dbReference type="Proteomes" id="UP000178764">
    <property type="component" value="Unassembled WGS sequence"/>
</dbReference>
<dbReference type="AlphaFoldDB" id="A0A1F5DMJ8"/>